<dbReference type="Proteomes" id="UP001498398">
    <property type="component" value="Unassembled WGS sequence"/>
</dbReference>
<feature type="compositionally biased region" description="Low complexity" evidence="1">
    <location>
        <begin position="411"/>
        <end position="427"/>
    </location>
</feature>
<evidence type="ECO:0000256" key="1">
    <source>
        <dbReference type="SAM" id="MobiDB-lite"/>
    </source>
</evidence>
<comment type="caution">
    <text evidence="3">The sequence shown here is derived from an EMBL/GenBank/DDBJ whole genome shotgun (WGS) entry which is preliminary data.</text>
</comment>
<evidence type="ECO:0000256" key="2">
    <source>
        <dbReference type="SAM" id="Phobius"/>
    </source>
</evidence>
<feature type="region of interest" description="Disordered" evidence="1">
    <location>
        <begin position="404"/>
        <end position="431"/>
    </location>
</feature>
<accession>A0ABR1K4T0</accession>
<keyword evidence="4" id="KW-1185">Reference proteome</keyword>
<name>A0ABR1K4T0_9AGAR</name>
<evidence type="ECO:0008006" key="5">
    <source>
        <dbReference type="Google" id="ProtNLM"/>
    </source>
</evidence>
<organism evidence="3 4">
    <name type="scientific">Marasmiellus scandens</name>
    <dbReference type="NCBI Taxonomy" id="2682957"/>
    <lineage>
        <taxon>Eukaryota</taxon>
        <taxon>Fungi</taxon>
        <taxon>Dikarya</taxon>
        <taxon>Basidiomycota</taxon>
        <taxon>Agaricomycotina</taxon>
        <taxon>Agaricomycetes</taxon>
        <taxon>Agaricomycetidae</taxon>
        <taxon>Agaricales</taxon>
        <taxon>Marasmiineae</taxon>
        <taxon>Omphalotaceae</taxon>
        <taxon>Marasmiellus</taxon>
    </lineage>
</organism>
<dbReference type="EMBL" id="JBANRG010000001">
    <property type="protein sequence ID" value="KAK7472132.1"/>
    <property type="molecule type" value="Genomic_DNA"/>
</dbReference>
<evidence type="ECO:0000313" key="4">
    <source>
        <dbReference type="Proteomes" id="UP001498398"/>
    </source>
</evidence>
<keyword evidence="2" id="KW-1133">Transmembrane helix</keyword>
<feature type="transmembrane region" description="Helical" evidence="2">
    <location>
        <begin position="343"/>
        <end position="368"/>
    </location>
</feature>
<protein>
    <recommendedName>
        <fullName evidence="5">Transmembrane protein</fullName>
    </recommendedName>
</protein>
<proteinExistence type="predicted"/>
<feature type="compositionally biased region" description="Polar residues" evidence="1">
    <location>
        <begin position="459"/>
        <end position="468"/>
    </location>
</feature>
<keyword evidence="2" id="KW-0812">Transmembrane</keyword>
<keyword evidence="2" id="KW-0472">Membrane</keyword>
<reference evidence="3 4" key="1">
    <citation type="submission" date="2024-01" db="EMBL/GenBank/DDBJ databases">
        <title>A draft genome for the cacao thread blight pathogen Marasmiellus scandens.</title>
        <authorList>
            <person name="Baruah I.K."/>
            <person name="Leung J."/>
            <person name="Bukari Y."/>
            <person name="Amoako-Attah I."/>
            <person name="Meinhardt L.W."/>
            <person name="Bailey B.A."/>
            <person name="Cohen S.P."/>
        </authorList>
    </citation>
    <scope>NUCLEOTIDE SEQUENCE [LARGE SCALE GENOMIC DNA]</scope>
    <source>
        <strain evidence="3 4">GH-19</strain>
    </source>
</reference>
<dbReference type="Gene3D" id="2.60.120.260">
    <property type="entry name" value="Galactose-binding domain-like"/>
    <property type="match status" value="1"/>
</dbReference>
<gene>
    <name evidence="3" type="ORF">VKT23_000254</name>
</gene>
<feature type="region of interest" description="Disordered" evidence="1">
    <location>
        <begin position="459"/>
        <end position="488"/>
    </location>
</feature>
<sequence length="488" mass="52705">MNTDTVWKMVDDTDDRIEYTGDWKPSFGDDIIGGVGVSLNDSGYSVIGPVFNNTVHSILTAGTSLKFRFNGTMHAALYGSNVMTPDLNGSFVMECLLDGVSVGTDGDTNRPVTLSLPPKDILVRNNQVLCRAGEAKSNKVVLGEHELVLNVINSTGTTAGLFVDYIVYETLPGASVDGEILQMGNGDIDFPANRDHHLSFSSGWVETARPFADIFTVTPGSSVTVKFNGTGIQFYGELVAQNLASNPMIYQLDDQDPTEFQLLTPGDGINRTHQMLFEMQSLSPGEHTVAVTHNGTASGMPLIVDYFLVTSLTSEEQALISSIPSDVPSGPSSTDSPSHHQRAAVIGGAIGGSLLFSLVVAGAALLLWMRNRRGQKEREKAAGISRLYVESSGADFDPYSLESSSHIRTVEPTTESSHSHSSPSKSTPAEDIDIVRTRNLKLQQRLTVLRAAVSENRQTEQLPITHTDSGWRMREGDNPEIPPGYTEA</sequence>
<evidence type="ECO:0000313" key="3">
    <source>
        <dbReference type="EMBL" id="KAK7472132.1"/>
    </source>
</evidence>